<feature type="region of interest" description="Disordered" evidence="2">
    <location>
        <begin position="219"/>
        <end position="246"/>
    </location>
</feature>
<feature type="compositionally biased region" description="Low complexity" evidence="2">
    <location>
        <begin position="551"/>
        <end position="560"/>
    </location>
</feature>
<dbReference type="Gene3D" id="2.40.70.10">
    <property type="entry name" value="Acid Proteases"/>
    <property type="match status" value="1"/>
</dbReference>
<dbReference type="AlphaFoldDB" id="A0A8S3TAS1"/>
<dbReference type="PROSITE" id="PS00141">
    <property type="entry name" value="ASP_PROTEASE"/>
    <property type="match status" value="1"/>
</dbReference>
<feature type="compositionally biased region" description="Polar residues" evidence="2">
    <location>
        <begin position="129"/>
        <end position="149"/>
    </location>
</feature>
<dbReference type="PROSITE" id="PS50175">
    <property type="entry name" value="ASP_PROT_RETROV"/>
    <property type="match status" value="1"/>
</dbReference>
<dbReference type="EMBL" id="CAJPWZ010002075">
    <property type="protein sequence ID" value="CAG2230599.1"/>
    <property type="molecule type" value="Genomic_DNA"/>
</dbReference>
<name>A0A8S3TAS1_MYTED</name>
<evidence type="ECO:0000256" key="2">
    <source>
        <dbReference type="SAM" id="MobiDB-lite"/>
    </source>
</evidence>
<feature type="compositionally biased region" description="Polar residues" evidence="2">
    <location>
        <begin position="822"/>
        <end position="835"/>
    </location>
</feature>
<reference evidence="4" key="1">
    <citation type="submission" date="2021-03" db="EMBL/GenBank/DDBJ databases">
        <authorList>
            <person name="Bekaert M."/>
        </authorList>
    </citation>
    <scope>NUCLEOTIDE SEQUENCE</scope>
</reference>
<feature type="compositionally biased region" description="Polar residues" evidence="2">
    <location>
        <begin position="952"/>
        <end position="966"/>
    </location>
</feature>
<feature type="region of interest" description="Disordered" evidence="2">
    <location>
        <begin position="581"/>
        <end position="602"/>
    </location>
</feature>
<sequence length="966" mass="111663">MMLRSRQLPTVQRTKNLYEPRSCLGSVSDSHILNKNRENVPQNSATNEVETMTRVSGGNTPIFTDESTMPRHNDSYNEEEITAMRQGDTIPRWEMNREAHQSTLHTDNRRPNNQSTENTVPSENRETYQRTWSTGHSDNTDAYQSAWNTDHSDMRENPSTWSTDHSERRELNRTSGQSNREHQSTHSTVERERCEMNRHEQQRMDYSEVGRYQYVDTYPDHRQSSSQNSDSTHHERFMGYPETSTRHSELLRNMPDYTHTNSNYAEPQTYVPSETIQPVRGTEYPRATADNMYSRYERPRCPENAYSKVSNMSRMSSNEPQHRLPFYNGKTEWESFWCQFQIISRSYAWDNQKQATQLLLCLQNEALNFASRLPNAVQTDIFSLFVELRKRFGDNILPSTHRAALQDLNKQNKESLQEFAYRVVNLISKAYPEIKGTQLFEELTVEHFLYGLNDENMTYDVISKQPKSIDEALNMVMWHESCRSRSGKNRKSSIREVQFDSQCEENDIRRLHQKQYVTEERLNQFGRELKDSIIEGMANLNKKMPSLPSTNSNNYQQSNYAKKTESQAIAPKSNEVIIEKRQQSIPKKEIESSEGLGPSSSDVKIISKKSDQCSKNKHIEKPVLSRVDAVNQYRDDMNKETIALTSGILPEKHFEDNESSDDSVDGENSVCIDRVESAVIQTSVRINDYELKAVIDTGAEVTVLSEKVYRNLAKEHHLELKTATRGLLVAEEGKKMSATGITEIEMSLGPLRFTWPVYVAPLNDDLLLGCDIIDELDITHSGQRADAHQQGGSLKEEGNSYQRSDKGRSRGGNGHYNRGSDRQCNQWNNQGNYSGRYNRGNDRQVNQGNNRDNYRQENRQHNQEERPQRSEFAKTLNNQKPNVKHLDDMTEAQSYINSNDRARPKDNNHDDHMRDSSPERQDRLRPKDKNDEDHTRDPSLDKILPKHCRQYTLGSSTNAASQDQSN</sequence>
<evidence type="ECO:0000313" key="5">
    <source>
        <dbReference type="Proteomes" id="UP000683360"/>
    </source>
</evidence>
<accession>A0A8S3TAS1</accession>
<feature type="compositionally biased region" description="Basic and acidic residues" evidence="2">
    <location>
        <begin position="900"/>
        <end position="944"/>
    </location>
</feature>
<protein>
    <recommendedName>
        <fullName evidence="3">Peptidase A2 domain-containing protein</fullName>
    </recommendedName>
</protein>
<feature type="region of interest" description="Disordered" evidence="2">
    <location>
        <begin position="544"/>
        <end position="569"/>
    </location>
</feature>
<evidence type="ECO:0000256" key="1">
    <source>
        <dbReference type="ARBA" id="ARBA00022801"/>
    </source>
</evidence>
<dbReference type="Proteomes" id="UP000683360">
    <property type="component" value="Unassembled WGS sequence"/>
</dbReference>
<organism evidence="4 5">
    <name type="scientific">Mytilus edulis</name>
    <name type="common">Blue mussel</name>
    <dbReference type="NCBI Taxonomy" id="6550"/>
    <lineage>
        <taxon>Eukaryota</taxon>
        <taxon>Metazoa</taxon>
        <taxon>Spiralia</taxon>
        <taxon>Lophotrochozoa</taxon>
        <taxon>Mollusca</taxon>
        <taxon>Bivalvia</taxon>
        <taxon>Autobranchia</taxon>
        <taxon>Pteriomorphia</taxon>
        <taxon>Mytilida</taxon>
        <taxon>Mytiloidea</taxon>
        <taxon>Mytilidae</taxon>
        <taxon>Mytilinae</taxon>
        <taxon>Mytilus</taxon>
    </lineage>
</organism>
<dbReference type="Pfam" id="PF13975">
    <property type="entry name" value="gag-asp_proteas"/>
    <property type="match status" value="1"/>
</dbReference>
<feature type="compositionally biased region" description="Basic and acidic residues" evidence="2">
    <location>
        <begin position="794"/>
        <end position="808"/>
    </location>
</feature>
<feature type="compositionally biased region" description="Basic and acidic residues" evidence="2">
    <location>
        <begin position="179"/>
        <end position="194"/>
    </location>
</feature>
<feature type="compositionally biased region" description="Basic and acidic residues" evidence="2">
    <location>
        <begin position="581"/>
        <end position="591"/>
    </location>
</feature>
<dbReference type="GO" id="GO:0006508">
    <property type="term" value="P:proteolysis"/>
    <property type="evidence" value="ECO:0007669"/>
    <property type="project" value="InterPro"/>
</dbReference>
<feature type="region of interest" description="Disordered" evidence="2">
    <location>
        <begin position="783"/>
        <end position="966"/>
    </location>
</feature>
<gene>
    <name evidence="4" type="ORF">MEDL_43436</name>
</gene>
<dbReference type="GO" id="GO:0004190">
    <property type="term" value="F:aspartic-type endopeptidase activity"/>
    <property type="evidence" value="ECO:0007669"/>
    <property type="project" value="InterPro"/>
</dbReference>
<dbReference type="PANTHER" id="PTHR19963">
    <property type="entry name" value="CCHC-TYPE DOMAIN-CONTAINING PROTEIN"/>
    <property type="match status" value="1"/>
</dbReference>
<feature type="domain" description="Peptidase A2" evidence="3">
    <location>
        <begin position="691"/>
        <end position="772"/>
    </location>
</feature>
<feature type="region of interest" description="Disordered" evidence="2">
    <location>
        <begin position="101"/>
        <end position="194"/>
    </location>
</feature>
<dbReference type="CDD" id="cd00303">
    <property type="entry name" value="retropepsin_like"/>
    <property type="match status" value="1"/>
</dbReference>
<comment type="caution">
    <text evidence="4">The sequence shown here is derived from an EMBL/GenBank/DDBJ whole genome shotgun (WGS) entry which is preliminary data.</text>
</comment>
<proteinExistence type="predicted"/>
<feature type="compositionally biased region" description="Basic and acidic residues" evidence="2">
    <location>
        <begin position="101"/>
        <end position="110"/>
    </location>
</feature>
<dbReference type="InterPro" id="IPR001995">
    <property type="entry name" value="Peptidase_A2_cat"/>
</dbReference>
<dbReference type="SUPFAM" id="SSF50630">
    <property type="entry name" value="Acid proteases"/>
    <property type="match status" value="1"/>
</dbReference>
<keyword evidence="1" id="KW-0378">Hydrolase</keyword>
<evidence type="ECO:0000313" key="4">
    <source>
        <dbReference type="EMBL" id="CAG2230599.1"/>
    </source>
</evidence>
<dbReference type="InterPro" id="IPR001969">
    <property type="entry name" value="Aspartic_peptidase_AS"/>
</dbReference>
<dbReference type="OrthoDB" id="6096478at2759"/>
<feature type="compositionally biased region" description="Basic and acidic residues" evidence="2">
    <location>
        <begin position="852"/>
        <end position="872"/>
    </location>
</feature>
<dbReference type="InterPro" id="IPR021109">
    <property type="entry name" value="Peptidase_aspartic_dom_sf"/>
</dbReference>
<keyword evidence="5" id="KW-1185">Reference proteome</keyword>
<feature type="compositionally biased region" description="Polar residues" evidence="2">
    <location>
        <begin position="111"/>
        <end position="122"/>
    </location>
</feature>
<evidence type="ECO:0000259" key="3">
    <source>
        <dbReference type="PROSITE" id="PS50175"/>
    </source>
</evidence>
<dbReference type="PANTHER" id="PTHR19963:SF30">
    <property type="entry name" value="ENDONUCLEASE_EXONUCLEASE_PHOSPHATASE DOMAIN-CONTAINING PROTEIN"/>
    <property type="match status" value="1"/>
</dbReference>